<feature type="region of interest" description="Disordered" evidence="2">
    <location>
        <begin position="328"/>
        <end position="415"/>
    </location>
</feature>
<evidence type="ECO:0000313" key="5">
    <source>
        <dbReference type="EMBL" id="QDH21298.1"/>
    </source>
</evidence>
<feature type="signal peptide" evidence="3">
    <location>
        <begin position="1"/>
        <end position="40"/>
    </location>
</feature>
<keyword evidence="6" id="KW-1185">Reference proteome</keyword>
<feature type="chain" id="PRO_5039344622" evidence="3">
    <location>
        <begin position="41"/>
        <end position="415"/>
    </location>
</feature>
<accession>A0A4Y6UXP1</accession>
<gene>
    <name evidence="5" type="ORF">FFV09_10815</name>
</gene>
<dbReference type="EMBL" id="CP041217">
    <property type="protein sequence ID" value="QDH21298.1"/>
    <property type="molecule type" value="Genomic_DNA"/>
</dbReference>
<reference evidence="5 6" key="1">
    <citation type="submission" date="2019-06" db="EMBL/GenBank/DDBJ databases">
        <title>Saccharibacillus brassicae sp. nov., an endophytic bacterium isolated from Chinese cabbage seeds (Brassica pekinensis).</title>
        <authorList>
            <person name="Jiang L."/>
            <person name="Lee J."/>
            <person name="Kim S.W."/>
        </authorList>
    </citation>
    <scope>NUCLEOTIDE SEQUENCE [LARGE SCALE GENOMIC DNA]</scope>
    <source>
        <strain evidence="6">KCTC 43072 / ATSA2</strain>
    </source>
</reference>
<dbReference type="PANTHER" id="PTHR47245">
    <property type="entry name" value="PEPTIDYLPROLYL ISOMERASE"/>
    <property type="match status" value="1"/>
</dbReference>
<dbReference type="Gene3D" id="3.10.50.40">
    <property type="match status" value="1"/>
</dbReference>
<dbReference type="SUPFAM" id="SSF54534">
    <property type="entry name" value="FKBP-like"/>
    <property type="match status" value="1"/>
</dbReference>
<dbReference type="InterPro" id="IPR050245">
    <property type="entry name" value="PrsA_foldase"/>
</dbReference>
<dbReference type="InterPro" id="IPR027304">
    <property type="entry name" value="Trigger_fact/SurA_dom_sf"/>
</dbReference>
<dbReference type="InterPro" id="IPR046357">
    <property type="entry name" value="PPIase_dom_sf"/>
</dbReference>
<sequence length="415" mass="44678">MPSNKRSNRRENFMMQSSHRKWGKLASLGAVAVLSFSVLAACGDKADSGNDTAKVEDSKVLATYDGGNVTEDQFNKELNVMKFLQPTYASMMDSADIKNYMLDQQIAYNYLEGKATDEEKKKGADMATEQLDQMKAQVDQEQLNTMLKEQNITEADLTTYMTQVMTAVQYMSNQVKDEEVQKEYDANKESYITADVRHILINFTDAEGKKRTEAQTLKLAKEAKARVDGGEDFAKVAKELSEDPGSASNGGLYEGAAVSQWVDAFKKAALEQKIGVVGDPVKTEYGYHVIKVEKRTDTLTDEVKDSVRRTLASNKLNAFMEKDLKGITKSKEEFKDPVTPPAAEGTTPEGTDGAAPEGTTPPAAEGTAPGAVEGTDGAVTEGADQGAATDGAATDESGAAGTSTDAGTETKTDGK</sequence>
<dbReference type="PANTHER" id="PTHR47245:SF2">
    <property type="entry name" value="PEPTIDYL-PROLYL CIS-TRANS ISOMERASE HP_0175-RELATED"/>
    <property type="match status" value="1"/>
</dbReference>
<evidence type="ECO:0000259" key="4">
    <source>
        <dbReference type="PROSITE" id="PS50198"/>
    </source>
</evidence>
<dbReference type="SUPFAM" id="SSF109998">
    <property type="entry name" value="Triger factor/SurA peptide-binding domain-like"/>
    <property type="match status" value="1"/>
</dbReference>
<dbReference type="Proteomes" id="UP000316968">
    <property type="component" value="Chromosome"/>
</dbReference>
<keyword evidence="3" id="KW-0732">Signal</keyword>
<evidence type="ECO:0000313" key="6">
    <source>
        <dbReference type="Proteomes" id="UP000316968"/>
    </source>
</evidence>
<keyword evidence="1 5" id="KW-0413">Isomerase</keyword>
<feature type="domain" description="PpiC" evidence="4">
    <location>
        <begin position="196"/>
        <end position="294"/>
    </location>
</feature>
<evidence type="ECO:0000256" key="1">
    <source>
        <dbReference type="PROSITE-ProRule" id="PRU00278"/>
    </source>
</evidence>
<dbReference type="Pfam" id="PF13616">
    <property type="entry name" value="Rotamase_3"/>
    <property type="match status" value="1"/>
</dbReference>
<evidence type="ECO:0000256" key="2">
    <source>
        <dbReference type="SAM" id="MobiDB-lite"/>
    </source>
</evidence>
<keyword evidence="1" id="KW-0697">Rotamase</keyword>
<dbReference type="GO" id="GO:0003755">
    <property type="term" value="F:peptidyl-prolyl cis-trans isomerase activity"/>
    <property type="evidence" value="ECO:0007669"/>
    <property type="project" value="UniProtKB-KW"/>
</dbReference>
<proteinExistence type="predicted"/>
<name>A0A4Y6UXP1_SACBS</name>
<evidence type="ECO:0000256" key="3">
    <source>
        <dbReference type="SAM" id="SignalP"/>
    </source>
</evidence>
<protein>
    <submittedName>
        <fullName evidence="5">Peptidylprolyl isomerase</fullName>
    </submittedName>
</protein>
<dbReference type="AlphaFoldDB" id="A0A4Y6UXP1"/>
<dbReference type="InterPro" id="IPR000297">
    <property type="entry name" value="PPIase_PpiC"/>
</dbReference>
<dbReference type="KEGG" id="saca:FFV09_10815"/>
<organism evidence="5 6">
    <name type="scientific">Saccharibacillus brassicae</name>
    <dbReference type="NCBI Taxonomy" id="2583377"/>
    <lineage>
        <taxon>Bacteria</taxon>
        <taxon>Bacillati</taxon>
        <taxon>Bacillota</taxon>
        <taxon>Bacilli</taxon>
        <taxon>Bacillales</taxon>
        <taxon>Paenibacillaceae</taxon>
        <taxon>Saccharibacillus</taxon>
    </lineage>
</organism>
<dbReference type="OrthoDB" id="14196at2"/>
<feature type="compositionally biased region" description="Low complexity" evidence="2">
    <location>
        <begin position="349"/>
        <end position="404"/>
    </location>
</feature>
<dbReference type="PROSITE" id="PS50198">
    <property type="entry name" value="PPIC_PPIASE_2"/>
    <property type="match status" value="1"/>
</dbReference>